<comment type="subcellular location">
    <subcellularLocation>
        <location evidence="1">Cell envelope</location>
    </subcellularLocation>
</comment>
<dbReference type="InterPro" id="IPR013740">
    <property type="entry name" value="Redoxin"/>
</dbReference>
<dbReference type="AlphaFoldDB" id="A0A0P0G0Z4"/>
<reference evidence="6 7" key="1">
    <citation type="journal article" date="2015" name="Science">
        <title>Genetic determinants of in vivo fitness and diet responsiveness in multiple human gut Bacteroides.</title>
        <authorList>
            <person name="Wu M."/>
            <person name="McNulty N.P."/>
            <person name="Rodionov D.A."/>
            <person name="Khoroshkin M.S."/>
            <person name="Griffin N.W."/>
            <person name="Cheng J."/>
            <person name="Latreille P."/>
            <person name="Kerstetter R.A."/>
            <person name="Terrapon N."/>
            <person name="Henrissat B."/>
            <person name="Osterman A.L."/>
            <person name="Gordon J.I."/>
        </authorList>
    </citation>
    <scope>NUCLEOTIDE SEQUENCE [LARGE SCALE GENOMIC DNA]</scope>
    <source>
        <strain evidence="6 7">WH2</strain>
    </source>
</reference>
<dbReference type="GO" id="GO:0016491">
    <property type="term" value="F:oxidoreductase activity"/>
    <property type="evidence" value="ECO:0007669"/>
    <property type="project" value="InterPro"/>
</dbReference>
<evidence type="ECO:0000313" key="7">
    <source>
        <dbReference type="Proteomes" id="UP000061809"/>
    </source>
</evidence>
<dbReference type="CDD" id="cd02966">
    <property type="entry name" value="TlpA_like_family"/>
    <property type="match status" value="1"/>
</dbReference>
<organism evidence="6 7">
    <name type="scientific">Bacteroides cellulosilyticus</name>
    <dbReference type="NCBI Taxonomy" id="246787"/>
    <lineage>
        <taxon>Bacteria</taxon>
        <taxon>Pseudomonadati</taxon>
        <taxon>Bacteroidota</taxon>
        <taxon>Bacteroidia</taxon>
        <taxon>Bacteroidales</taxon>
        <taxon>Bacteroidaceae</taxon>
        <taxon>Bacteroides</taxon>
    </lineage>
</organism>
<proteinExistence type="predicted"/>
<evidence type="ECO:0000256" key="3">
    <source>
        <dbReference type="ARBA" id="ARBA00023157"/>
    </source>
</evidence>
<dbReference type="Gene3D" id="3.40.30.10">
    <property type="entry name" value="Glutaredoxin"/>
    <property type="match status" value="1"/>
</dbReference>
<evidence type="ECO:0000256" key="4">
    <source>
        <dbReference type="ARBA" id="ARBA00023284"/>
    </source>
</evidence>
<dbReference type="InterPro" id="IPR036249">
    <property type="entry name" value="Thioredoxin-like_sf"/>
</dbReference>
<protein>
    <submittedName>
        <fullName evidence="6">Thiol-disulfide oxidoreductase</fullName>
    </submittedName>
</protein>
<evidence type="ECO:0000313" key="6">
    <source>
        <dbReference type="EMBL" id="ALJ60000.1"/>
    </source>
</evidence>
<keyword evidence="3" id="KW-1015">Disulfide bond</keyword>
<dbReference type="SUPFAM" id="SSF52833">
    <property type="entry name" value="Thioredoxin-like"/>
    <property type="match status" value="1"/>
</dbReference>
<dbReference type="GO" id="GO:0017004">
    <property type="term" value="P:cytochrome complex assembly"/>
    <property type="evidence" value="ECO:0007669"/>
    <property type="project" value="UniProtKB-KW"/>
</dbReference>
<evidence type="ECO:0000256" key="1">
    <source>
        <dbReference type="ARBA" id="ARBA00004196"/>
    </source>
</evidence>
<dbReference type="PROSITE" id="PS51257">
    <property type="entry name" value="PROKAR_LIPOPROTEIN"/>
    <property type="match status" value="1"/>
</dbReference>
<dbReference type="PROSITE" id="PS51352">
    <property type="entry name" value="THIOREDOXIN_2"/>
    <property type="match status" value="1"/>
</dbReference>
<dbReference type="PANTHER" id="PTHR42852:SF6">
    <property type="entry name" value="THIOL:DISULFIDE INTERCHANGE PROTEIN DSBE"/>
    <property type="match status" value="1"/>
</dbReference>
<feature type="domain" description="Thioredoxin" evidence="5">
    <location>
        <begin position="330"/>
        <end position="483"/>
    </location>
</feature>
<dbReference type="Pfam" id="PF08534">
    <property type="entry name" value="Redoxin"/>
    <property type="match status" value="1"/>
</dbReference>
<keyword evidence="4" id="KW-0676">Redox-active center</keyword>
<evidence type="ECO:0000259" key="5">
    <source>
        <dbReference type="PROSITE" id="PS51352"/>
    </source>
</evidence>
<evidence type="ECO:0000256" key="2">
    <source>
        <dbReference type="ARBA" id="ARBA00022748"/>
    </source>
</evidence>
<dbReference type="Proteomes" id="UP000061809">
    <property type="component" value="Chromosome"/>
</dbReference>
<accession>A0A0P0G0Z4</accession>
<name>A0A0P0G0Z4_9BACE</name>
<dbReference type="EMBL" id="CP012801">
    <property type="protein sequence ID" value="ALJ60000.1"/>
    <property type="molecule type" value="Genomic_DNA"/>
</dbReference>
<dbReference type="PATRIC" id="fig|246787.4.peg.2848"/>
<gene>
    <name evidence="6" type="ORF">BcellWH2_02761</name>
</gene>
<sequence length="483" mass="55401">MKHLCLLFAILSFLGCKAQKGHEDLAKEVIISGRVFNREVYPKEKEVKLEIPYLSGLETVYTSPIADDGTFCFRFSPYASTREVALRNYAEHLYVHPGDSLHVEIDFNDLLHPRITGTSSALNQYMALFTEGGYYRRLSSYNREAPFDEFEKELKTEYASLLERRADFLKEHSPGAEVEEYTADLLLIDYYTALFGNAISQAADGKDVSGYKALLPELDPVFSGKTVFSSLFSLAANVYIFLYFEHTRREKSDFDLANVIEVSKDRAILPYLYLQPIGTSLCDNDTTYIADHRSQFDSIVQAPYLRQPMLKLYQDKVNYLKAPQAISHYMLYGDNADEATAREKMPFMIPVYNLLEKYAGKVIYVDFWGVTCPPCLAEMEPLKELRKRYSPDDVVMASICGSRDREAYHKILERFSLRGKNIECIYSEDWATSDDYHRIMAHWNMHSIPQFLLINRDGIIVDYGGLLRPSNPQTVVKIDALLK</sequence>
<dbReference type="InterPro" id="IPR050553">
    <property type="entry name" value="Thioredoxin_ResA/DsbE_sf"/>
</dbReference>
<keyword evidence="2" id="KW-0201">Cytochrome c-type biogenesis</keyword>
<dbReference type="GO" id="GO:0030313">
    <property type="term" value="C:cell envelope"/>
    <property type="evidence" value="ECO:0007669"/>
    <property type="project" value="UniProtKB-SubCell"/>
</dbReference>
<dbReference type="PANTHER" id="PTHR42852">
    <property type="entry name" value="THIOL:DISULFIDE INTERCHANGE PROTEIN DSBE"/>
    <property type="match status" value="1"/>
</dbReference>
<dbReference type="InterPro" id="IPR013766">
    <property type="entry name" value="Thioredoxin_domain"/>
</dbReference>
<dbReference type="KEGG" id="bcel:BcellWH2_02761"/>
<dbReference type="RefSeq" id="WP_029426311.1">
    <property type="nucleotide sequence ID" value="NZ_CP012801.1"/>
</dbReference>